<evidence type="ECO:0000256" key="7">
    <source>
        <dbReference type="ARBA" id="ARBA00022692"/>
    </source>
</evidence>
<dbReference type="InterPro" id="IPR003342">
    <property type="entry name" value="ArnT-like_N"/>
</dbReference>
<dbReference type="OMA" id="MCGWDDN"/>
<evidence type="ECO:0000256" key="12">
    <source>
        <dbReference type="ARBA" id="ARBA00045085"/>
    </source>
</evidence>
<gene>
    <name evidence="18" type="primary">ogm2</name>
    <name evidence="17" type="ORF">SJAG_04053</name>
</gene>
<dbReference type="GO" id="GO:0035269">
    <property type="term" value="P:protein O-linked glycosylation via mannose"/>
    <property type="evidence" value="ECO:0000318"/>
    <property type="project" value="GO_Central"/>
</dbReference>
<feature type="transmembrane region" description="Helical" evidence="14">
    <location>
        <begin position="59"/>
        <end position="79"/>
    </location>
</feature>
<dbReference type="OrthoDB" id="292747at2759"/>
<comment type="similarity">
    <text evidence="3 14">Belongs to the glycosyltransferase 39 family.</text>
</comment>
<dbReference type="SUPFAM" id="SSF82109">
    <property type="entry name" value="MIR domain"/>
    <property type="match status" value="1"/>
</dbReference>
<feature type="transmembrane region" description="Helical" evidence="14">
    <location>
        <begin position="284"/>
        <end position="303"/>
    </location>
</feature>
<dbReference type="AlphaFoldDB" id="B6K5S7"/>
<dbReference type="STRING" id="402676.B6K5S7"/>
<reference evidence="17 19" key="1">
    <citation type="journal article" date="2011" name="Science">
        <title>Comparative functional genomics of the fission yeasts.</title>
        <authorList>
            <person name="Rhind N."/>
            <person name="Chen Z."/>
            <person name="Yassour M."/>
            <person name="Thompson D.A."/>
            <person name="Haas B.J."/>
            <person name="Habib N."/>
            <person name="Wapinski I."/>
            <person name="Roy S."/>
            <person name="Lin M.F."/>
            <person name="Heiman D.I."/>
            <person name="Young S.K."/>
            <person name="Furuya K."/>
            <person name="Guo Y."/>
            <person name="Pidoux A."/>
            <person name="Chen H.M."/>
            <person name="Robbertse B."/>
            <person name="Goldberg J.M."/>
            <person name="Aoki K."/>
            <person name="Bayne E.H."/>
            <person name="Berlin A.M."/>
            <person name="Desjardins C.A."/>
            <person name="Dobbs E."/>
            <person name="Dukaj L."/>
            <person name="Fan L."/>
            <person name="FitzGerald M.G."/>
            <person name="French C."/>
            <person name="Gujja S."/>
            <person name="Hansen K."/>
            <person name="Keifenheim D."/>
            <person name="Levin J.Z."/>
            <person name="Mosher R.A."/>
            <person name="Mueller C.A."/>
            <person name="Pfiffner J."/>
            <person name="Priest M."/>
            <person name="Russ C."/>
            <person name="Smialowska A."/>
            <person name="Swoboda P."/>
            <person name="Sykes S.M."/>
            <person name="Vaughn M."/>
            <person name="Vengrova S."/>
            <person name="Yoder R."/>
            <person name="Zeng Q."/>
            <person name="Allshire R."/>
            <person name="Baulcombe D."/>
            <person name="Birren B.W."/>
            <person name="Brown W."/>
            <person name="Ekwall K."/>
            <person name="Kellis M."/>
            <person name="Leatherwood J."/>
            <person name="Levin H."/>
            <person name="Margalit H."/>
            <person name="Martienssen R."/>
            <person name="Nieduszynski C.A."/>
            <person name="Spatafora J.W."/>
            <person name="Friedman N."/>
            <person name="Dalgaard J.Z."/>
            <person name="Baumann P."/>
            <person name="Niki H."/>
            <person name="Regev A."/>
            <person name="Nusbaum C."/>
        </authorList>
    </citation>
    <scope>NUCLEOTIDE SEQUENCE [LARGE SCALE GENOMIC DNA]</scope>
    <source>
        <strain evidence="19">yFS275 / FY16936</strain>
    </source>
</reference>
<dbReference type="JaponicusDB" id="SJAG_04053">
    <property type="gene designation" value="ogm2"/>
</dbReference>
<dbReference type="VEuPathDB" id="FungiDB:SJAG_04053"/>
<comment type="catalytic activity">
    <reaction evidence="13 14">
        <text>a di-trans,poly-cis-dolichyl beta-D-mannosyl phosphate + L-seryl-[protein] = 3-O-(alpha-D-mannosyl)-L-seryl-[protein] + a di-trans,poly-cis-dolichyl phosphate + H(+)</text>
        <dbReference type="Rhea" id="RHEA:17377"/>
        <dbReference type="Rhea" id="RHEA-COMP:9863"/>
        <dbReference type="Rhea" id="RHEA-COMP:13546"/>
        <dbReference type="Rhea" id="RHEA-COMP:19498"/>
        <dbReference type="Rhea" id="RHEA-COMP:19501"/>
        <dbReference type="ChEBI" id="CHEBI:15378"/>
        <dbReference type="ChEBI" id="CHEBI:29999"/>
        <dbReference type="ChEBI" id="CHEBI:57683"/>
        <dbReference type="ChEBI" id="CHEBI:58211"/>
        <dbReference type="ChEBI" id="CHEBI:137321"/>
        <dbReference type="EC" id="2.4.1.109"/>
    </reaction>
</comment>
<dbReference type="UniPathway" id="UPA00378"/>
<dbReference type="GO" id="GO:0004169">
    <property type="term" value="F:dolichyl-phosphate-mannose-protein mannosyltransferase activity"/>
    <property type="evidence" value="ECO:0000318"/>
    <property type="project" value="GO_Central"/>
</dbReference>
<keyword evidence="11 14" id="KW-0472">Membrane</keyword>
<dbReference type="SMART" id="SM00472">
    <property type="entry name" value="MIR"/>
    <property type="match status" value="2"/>
</dbReference>
<keyword evidence="19" id="KW-1185">Reference proteome</keyword>
<dbReference type="InterPro" id="IPR016093">
    <property type="entry name" value="MIR_motif"/>
</dbReference>
<comment type="catalytic activity">
    <reaction evidence="12 14">
        <text>a di-trans,poly-cis-dolichyl beta-D-mannosyl phosphate + L-threonyl-[protein] = 3-O-(alpha-D-mannosyl)-L-threonyl-[protein] + a di-trans,poly-cis-dolichyl phosphate + H(+)</text>
        <dbReference type="Rhea" id="RHEA:53396"/>
        <dbReference type="Rhea" id="RHEA-COMP:11060"/>
        <dbReference type="Rhea" id="RHEA-COMP:13547"/>
        <dbReference type="Rhea" id="RHEA-COMP:19498"/>
        <dbReference type="Rhea" id="RHEA-COMP:19501"/>
        <dbReference type="ChEBI" id="CHEBI:15378"/>
        <dbReference type="ChEBI" id="CHEBI:30013"/>
        <dbReference type="ChEBI" id="CHEBI:57683"/>
        <dbReference type="ChEBI" id="CHEBI:58211"/>
        <dbReference type="ChEBI" id="CHEBI:137323"/>
        <dbReference type="EC" id="2.4.1.109"/>
    </reaction>
</comment>
<keyword evidence="8" id="KW-0677">Repeat</keyword>
<dbReference type="RefSeq" id="XP_002175174.2">
    <property type="nucleotide sequence ID" value="XM_002175138.2"/>
</dbReference>
<evidence type="ECO:0000256" key="4">
    <source>
        <dbReference type="ARBA" id="ARBA00012839"/>
    </source>
</evidence>
<evidence type="ECO:0000256" key="9">
    <source>
        <dbReference type="ARBA" id="ARBA00022824"/>
    </source>
</evidence>
<evidence type="ECO:0000256" key="15">
    <source>
        <dbReference type="SAM" id="MobiDB-lite"/>
    </source>
</evidence>
<keyword evidence="7 14" id="KW-0812">Transmembrane</keyword>
<evidence type="ECO:0000256" key="2">
    <source>
        <dbReference type="ARBA" id="ARBA00004922"/>
    </source>
</evidence>
<protein>
    <recommendedName>
        <fullName evidence="4 14">Dolichyl-phosphate-mannose--protein mannosyltransferase</fullName>
        <ecNumber evidence="4 14">2.4.1.109</ecNumber>
    </recommendedName>
</protein>
<evidence type="ECO:0000259" key="16">
    <source>
        <dbReference type="PROSITE" id="PS50919"/>
    </source>
</evidence>
<dbReference type="EC" id="2.4.1.109" evidence="4 14"/>
<evidence type="ECO:0000313" key="17">
    <source>
        <dbReference type="EMBL" id="EEB08881.2"/>
    </source>
</evidence>
<evidence type="ECO:0000256" key="8">
    <source>
        <dbReference type="ARBA" id="ARBA00022737"/>
    </source>
</evidence>
<evidence type="ECO:0000256" key="14">
    <source>
        <dbReference type="RuleBase" id="RU367007"/>
    </source>
</evidence>
<feature type="transmembrane region" description="Helical" evidence="14">
    <location>
        <begin position="197"/>
        <end position="221"/>
    </location>
</feature>
<proteinExistence type="inferred from homology"/>
<feature type="transmembrane region" description="Helical" evidence="14">
    <location>
        <begin position="233"/>
        <end position="263"/>
    </location>
</feature>
<evidence type="ECO:0000256" key="6">
    <source>
        <dbReference type="ARBA" id="ARBA00022679"/>
    </source>
</evidence>
<feature type="transmembrane region" description="Helical" evidence="14">
    <location>
        <begin position="605"/>
        <end position="627"/>
    </location>
</feature>
<dbReference type="Proteomes" id="UP000001744">
    <property type="component" value="Unassembled WGS sequence"/>
</dbReference>
<dbReference type="PROSITE" id="PS50919">
    <property type="entry name" value="MIR"/>
    <property type="match status" value="2"/>
</dbReference>
<dbReference type="GO" id="GO:0005783">
    <property type="term" value="C:endoplasmic reticulum"/>
    <property type="evidence" value="ECO:0000318"/>
    <property type="project" value="GO_Central"/>
</dbReference>
<sequence length="703" mass="80816">MSSSSAEGYSNLRKRFSSKHEYQAEKSVNDWSTKSERGSLDDDDERLVLKKPLSKVQKAFKFGLIPLALTAAAFFVRFWKISDSNIVVWDEAHFGKFASYYLKREFYFDVHPPLGKMLNALAGYLAGYDGQFGFESGAAYPEGMNYSFMRYWNATFGALCVPLVYFTSLNFDFSTLAATLASLMVCLDNHLATISRFILLDSMLLFFTFATFFCLSRFYVFRKAPFSFRWYKWMFLTGVCIGSVTSVKLIGLFVTSVVGIYTIEELWRFLGDRRMKTTTYVHHWIARIVCLIIVPISVYMLSFKAHFIVLSNSGPGDAQMPSLFQARLNGSPMADNPIDLLYGYHHKDDNNNWYFFPPHGPSRYFPEQDDSLTPIVHGSLVRMFHPATGRNLHTHSVPAPVSSGQYEVSCYGNSTIGDEKDYWIVEVVEDTLTGNKTGVHALSSVIRLYSPVMKCYLAMDKANLPSWGFSQREVTCDPNASPKDVRTHWNVEEHYNPRLPAAPKDFIHLNRAMLETNNALVPDDDKFDALRSEAYQWPFLLATLRMCGWGDNQIKYLLIGNPFSYWLSTACIGVFLLLCVTYFLKWRRHTLKLTSTEIEKFRVAGIYPFLGWFFHYFPFFIMGRVLYVHHYEPAFAFSAITAAFTIDWCTRKMPCAVRFVIFTILYVAIIAVFVFFKDVTFGMHGPASDFHRLRWLKSWNVHD</sequence>
<dbReference type="Pfam" id="PF02366">
    <property type="entry name" value="PMT"/>
    <property type="match status" value="1"/>
</dbReference>
<dbReference type="InterPro" id="IPR027005">
    <property type="entry name" value="PMT-like"/>
</dbReference>
<feature type="transmembrane region" description="Helical" evidence="14">
    <location>
        <begin position="656"/>
        <end position="676"/>
    </location>
</feature>
<dbReference type="PANTHER" id="PTHR10050:SF46">
    <property type="entry name" value="PROTEIN O-MANNOSYL-TRANSFERASE 2"/>
    <property type="match status" value="1"/>
</dbReference>
<dbReference type="Pfam" id="PF16192">
    <property type="entry name" value="PMT_4TMC"/>
    <property type="match status" value="1"/>
</dbReference>
<dbReference type="InterPro" id="IPR032421">
    <property type="entry name" value="PMT_4TMC"/>
</dbReference>
<feature type="region of interest" description="Disordered" evidence="15">
    <location>
        <begin position="19"/>
        <end position="39"/>
    </location>
</feature>
<dbReference type="eggNOG" id="KOG3359">
    <property type="taxonomic scope" value="Eukaryota"/>
</dbReference>
<dbReference type="GO" id="GO:0005789">
    <property type="term" value="C:endoplasmic reticulum membrane"/>
    <property type="evidence" value="ECO:0007669"/>
    <property type="project" value="UniProtKB-SubCell"/>
</dbReference>
<dbReference type="HOGENOM" id="CLU_008438_5_0_1"/>
<evidence type="ECO:0000313" key="18">
    <source>
        <dbReference type="JaponicusDB" id="SJAG_04053"/>
    </source>
</evidence>
<dbReference type="EMBL" id="KE651167">
    <property type="protein sequence ID" value="EEB08881.2"/>
    <property type="molecule type" value="Genomic_DNA"/>
</dbReference>
<feature type="transmembrane region" description="Helical" evidence="14">
    <location>
        <begin position="563"/>
        <end position="584"/>
    </location>
</feature>
<name>B6K5S7_SCHJY</name>
<dbReference type="PANTHER" id="PTHR10050">
    <property type="entry name" value="DOLICHYL-PHOSPHATE-MANNOSE--PROTEIN MANNOSYLTRANSFERASE"/>
    <property type="match status" value="1"/>
</dbReference>
<keyword evidence="9 14" id="KW-0256">Endoplasmic reticulum</keyword>
<feature type="transmembrane region" description="Helical" evidence="14">
    <location>
        <begin position="156"/>
        <end position="185"/>
    </location>
</feature>
<evidence type="ECO:0000256" key="3">
    <source>
        <dbReference type="ARBA" id="ARBA00007222"/>
    </source>
</evidence>
<evidence type="ECO:0000256" key="10">
    <source>
        <dbReference type="ARBA" id="ARBA00022989"/>
    </source>
</evidence>
<dbReference type="InterPro" id="IPR036300">
    <property type="entry name" value="MIR_dom_sf"/>
</dbReference>
<comment type="function">
    <text evidence="14">Transfers mannose from Dol-P-mannose to Ser or Thr residues on proteins.</text>
</comment>
<feature type="domain" description="MIR" evidence="16">
    <location>
        <begin position="372"/>
        <end position="428"/>
    </location>
</feature>
<organism evidence="17 19">
    <name type="scientific">Schizosaccharomyces japonicus (strain yFS275 / FY16936)</name>
    <name type="common">Fission yeast</name>
    <dbReference type="NCBI Taxonomy" id="402676"/>
    <lineage>
        <taxon>Eukaryota</taxon>
        <taxon>Fungi</taxon>
        <taxon>Dikarya</taxon>
        <taxon>Ascomycota</taxon>
        <taxon>Taphrinomycotina</taxon>
        <taxon>Schizosaccharomycetes</taxon>
        <taxon>Schizosaccharomycetales</taxon>
        <taxon>Schizosaccharomycetaceae</taxon>
        <taxon>Schizosaccharomyces</taxon>
    </lineage>
</organism>
<dbReference type="GeneID" id="7047576"/>
<evidence type="ECO:0000256" key="1">
    <source>
        <dbReference type="ARBA" id="ARBA00004477"/>
    </source>
</evidence>
<feature type="domain" description="MIR" evidence="16">
    <location>
        <begin position="436"/>
        <end position="494"/>
    </location>
</feature>
<keyword evidence="10 14" id="KW-1133">Transmembrane helix</keyword>
<keyword evidence="6 14" id="KW-0808">Transferase</keyword>
<evidence type="ECO:0000256" key="11">
    <source>
        <dbReference type="ARBA" id="ARBA00023136"/>
    </source>
</evidence>
<dbReference type="Gene3D" id="2.80.10.50">
    <property type="match status" value="1"/>
</dbReference>
<comment type="subcellular location">
    <subcellularLocation>
        <location evidence="1 14">Endoplasmic reticulum membrane</location>
        <topology evidence="1 14">Multi-pass membrane protein</topology>
    </subcellularLocation>
</comment>
<comment type="pathway">
    <text evidence="2 14">Protein modification; protein glycosylation.</text>
</comment>
<dbReference type="Pfam" id="PF02815">
    <property type="entry name" value="MIR"/>
    <property type="match status" value="1"/>
</dbReference>
<accession>B6K5S7</accession>
<keyword evidence="5 14" id="KW-0328">Glycosyltransferase</keyword>
<evidence type="ECO:0000256" key="5">
    <source>
        <dbReference type="ARBA" id="ARBA00022676"/>
    </source>
</evidence>
<evidence type="ECO:0000256" key="13">
    <source>
        <dbReference type="ARBA" id="ARBA00045102"/>
    </source>
</evidence>
<evidence type="ECO:0000313" key="19">
    <source>
        <dbReference type="Proteomes" id="UP000001744"/>
    </source>
</evidence>